<accession>A0A0A7EGR5</accession>
<dbReference type="OrthoDB" id="6064855at2"/>
<proteinExistence type="predicted"/>
<sequence>MRMTVSLELFRRRLKVELDTLREEVVEHYGQVQPALVNDLHSINYSDWPDFLEKHFLLNHEPKLNRLVQLEAALAQFEIGQYGYCADCEEPIELELLDADPAAQRCKRCSH</sequence>
<dbReference type="HOGENOM" id="CLU_043144_5_0_6"/>
<evidence type="ECO:0000256" key="3">
    <source>
        <dbReference type="ARBA" id="ARBA00022833"/>
    </source>
</evidence>
<gene>
    <name evidence="6" type="ORF">OM33_12625</name>
</gene>
<dbReference type="STRING" id="1348114.OM33_12625"/>
<protein>
    <recommendedName>
        <fullName evidence="5">Zinc finger DksA/TraR C4-type domain-containing protein</fullName>
    </recommendedName>
</protein>
<dbReference type="PROSITE" id="PS51128">
    <property type="entry name" value="ZF_DKSA_2"/>
    <property type="match status" value="1"/>
</dbReference>
<dbReference type="Pfam" id="PF01258">
    <property type="entry name" value="zf-dskA_traR"/>
    <property type="match status" value="1"/>
</dbReference>
<keyword evidence="2" id="KW-0863">Zinc-finger</keyword>
<name>A0A0A7EGR5_9GAMM</name>
<dbReference type="GO" id="GO:0008270">
    <property type="term" value="F:zinc ion binding"/>
    <property type="evidence" value="ECO:0007669"/>
    <property type="project" value="UniProtKB-KW"/>
</dbReference>
<dbReference type="Gene3D" id="1.20.120.910">
    <property type="entry name" value="DksA, coiled-coil domain"/>
    <property type="match status" value="1"/>
</dbReference>
<evidence type="ECO:0000259" key="5">
    <source>
        <dbReference type="Pfam" id="PF01258"/>
    </source>
</evidence>
<dbReference type="KEGG" id="pseo:OM33_12625"/>
<evidence type="ECO:0000256" key="4">
    <source>
        <dbReference type="PROSITE-ProRule" id="PRU00510"/>
    </source>
</evidence>
<dbReference type="eggNOG" id="COG1734">
    <property type="taxonomic scope" value="Bacteria"/>
</dbReference>
<evidence type="ECO:0000313" key="6">
    <source>
        <dbReference type="EMBL" id="AIY65875.1"/>
    </source>
</evidence>
<feature type="zinc finger region" description="dksA C4-type" evidence="4">
    <location>
        <begin position="85"/>
        <end position="109"/>
    </location>
</feature>
<keyword evidence="3" id="KW-0862">Zinc</keyword>
<dbReference type="InterPro" id="IPR000962">
    <property type="entry name" value="Znf_DskA_TraR"/>
</dbReference>
<dbReference type="Proteomes" id="UP000030341">
    <property type="component" value="Chromosome 1"/>
</dbReference>
<evidence type="ECO:0000256" key="1">
    <source>
        <dbReference type="ARBA" id="ARBA00022723"/>
    </source>
</evidence>
<feature type="domain" description="Zinc finger DksA/TraR C4-type" evidence="5">
    <location>
        <begin position="80"/>
        <end position="109"/>
    </location>
</feature>
<dbReference type="EMBL" id="CP009888">
    <property type="protein sequence ID" value="AIY65875.1"/>
    <property type="molecule type" value="Genomic_DNA"/>
</dbReference>
<organism evidence="6 7">
    <name type="scientific">Pseudoalteromonas piratica</name>
    <dbReference type="NCBI Taxonomy" id="1348114"/>
    <lineage>
        <taxon>Bacteria</taxon>
        <taxon>Pseudomonadati</taxon>
        <taxon>Pseudomonadota</taxon>
        <taxon>Gammaproteobacteria</taxon>
        <taxon>Alteromonadales</taxon>
        <taxon>Pseudoalteromonadaceae</taxon>
        <taxon>Pseudoalteromonas</taxon>
    </lineage>
</organism>
<reference evidence="6 7" key="1">
    <citation type="submission" date="2014-11" db="EMBL/GenBank/DDBJ databases">
        <title>Complete Genome Sequence of Pseudoalteromonas sp. Strain OCN003 Isolated from Kaneohe Bay, Oahu, Hawaii.</title>
        <authorList>
            <person name="Beurmann S."/>
            <person name="Videau P."/>
            <person name="Ushijima B."/>
            <person name="Smith A.M."/>
            <person name="Aeby G.S."/>
            <person name="Callahan S.M."/>
            <person name="Belcaid M."/>
        </authorList>
    </citation>
    <scope>NUCLEOTIDE SEQUENCE [LARGE SCALE GENOMIC DNA]</scope>
    <source>
        <strain evidence="6 7">OCN003</strain>
    </source>
</reference>
<evidence type="ECO:0000313" key="7">
    <source>
        <dbReference type="Proteomes" id="UP000030341"/>
    </source>
</evidence>
<keyword evidence="1" id="KW-0479">Metal-binding</keyword>
<keyword evidence="7" id="KW-1185">Reference proteome</keyword>
<dbReference type="AlphaFoldDB" id="A0A0A7EGR5"/>
<evidence type="ECO:0000256" key="2">
    <source>
        <dbReference type="ARBA" id="ARBA00022771"/>
    </source>
</evidence>